<sequence>MRQICLDTETTGLSWKDRHRVIELGCCEIIDGLLTGNNLQIYFNPEREVDEEALKVHGISNEFLSDKPLFSDKADKIIEYLKDAQLVIHNAEFDMGFLNYELSLCGKPKLETFIHNPVIDTRELARENGFSSAVITLNKLYKDLVDESYKQNTDRELHGALLDAVMLAKVFIKLNSGQNEIFLETSARSEASDDLGFSSQNIDLSKLNLKLIKASEEEIAAHNDYIATLSKEIKKEINW</sequence>
<evidence type="ECO:0000256" key="7">
    <source>
        <dbReference type="ARBA" id="ARBA00022705"/>
    </source>
</evidence>
<dbReference type="HOGENOM" id="CLU_047806_2_0_4"/>
<evidence type="ECO:0000256" key="3">
    <source>
        <dbReference type="ARBA" id="ARBA00012417"/>
    </source>
</evidence>
<dbReference type="KEGG" id="teg:KUK_0962"/>
<dbReference type="GO" id="GO:0008408">
    <property type="term" value="F:3'-5' exonuclease activity"/>
    <property type="evidence" value="ECO:0007669"/>
    <property type="project" value="TreeGrafter"/>
</dbReference>
<dbReference type="InterPro" id="IPR036397">
    <property type="entry name" value="RNaseH_sf"/>
</dbReference>
<name>I7IB66_9BURK</name>
<reference evidence="17" key="1">
    <citation type="journal article" date="2012" name="Vet. Microbiol.">
        <title>Comparative genomic analyses of the Taylorellae.</title>
        <authorList>
            <person name="Hauser H."/>
            <person name="Richter D.C."/>
            <person name="van Tonder A."/>
            <person name="Clark L."/>
            <person name="Preston A."/>
        </authorList>
    </citation>
    <scope>NUCLEOTIDE SEQUENCE</scope>
    <source>
        <strain evidence="17">14/56</strain>
    </source>
</reference>
<comment type="cofactor">
    <cofactor evidence="2">
        <name>Mg(2+)</name>
        <dbReference type="ChEBI" id="CHEBI:18420"/>
    </cofactor>
</comment>
<keyword evidence="9" id="KW-0479">Metal-binding</keyword>
<dbReference type="Gene3D" id="3.30.420.10">
    <property type="entry name" value="Ribonuclease H-like superfamily/Ribonuclease H"/>
    <property type="match status" value="1"/>
</dbReference>
<keyword evidence="10" id="KW-0378">Hydrolase</keyword>
<dbReference type="RefSeq" id="WP_015555515.1">
    <property type="nucleotide sequence ID" value="NC_021036.1"/>
</dbReference>
<evidence type="ECO:0000256" key="9">
    <source>
        <dbReference type="ARBA" id="ARBA00022723"/>
    </source>
</evidence>
<evidence type="ECO:0000256" key="6">
    <source>
        <dbReference type="ARBA" id="ARBA00022695"/>
    </source>
</evidence>
<gene>
    <name evidence="17" type="ORF">KUK_0962</name>
</gene>
<dbReference type="Pfam" id="PF00929">
    <property type="entry name" value="RNase_T"/>
    <property type="match status" value="1"/>
</dbReference>
<dbReference type="InterPro" id="IPR006054">
    <property type="entry name" value="DnaQ"/>
</dbReference>
<dbReference type="SMART" id="SM00479">
    <property type="entry name" value="EXOIII"/>
    <property type="match status" value="1"/>
</dbReference>
<dbReference type="EMBL" id="HE681423">
    <property type="protein sequence ID" value="CCG18259.1"/>
    <property type="molecule type" value="Genomic_DNA"/>
</dbReference>
<dbReference type="NCBIfam" id="NF004316">
    <property type="entry name" value="PRK05711.1"/>
    <property type="match status" value="1"/>
</dbReference>
<dbReference type="AlphaFoldDB" id="I7IB66"/>
<evidence type="ECO:0000256" key="12">
    <source>
        <dbReference type="ARBA" id="ARBA00022842"/>
    </source>
</evidence>
<keyword evidence="7" id="KW-0235">DNA replication</keyword>
<dbReference type="GO" id="GO:0046872">
    <property type="term" value="F:metal ion binding"/>
    <property type="evidence" value="ECO:0007669"/>
    <property type="project" value="UniProtKB-KW"/>
</dbReference>
<keyword evidence="5 17" id="KW-0808">Transferase</keyword>
<evidence type="ECO:0000313" key="17">
    <source>
        <dbReference type="EMBL" id="CCG18259.1"/>
    </source>
</evidence>
<evidence type="ECO:0000256" key="2">
    <source>
        <dbReference type="ARBA" id="ARBA00001946"/>
    </source>
</evidence>
<evidence type="ECO:0000256" key="5">
    <source>
        <dbReference type="ARBA" id="ARBA00022679"/>
    </source>
</evidence>
<dbReference type="OrthoDB" id="9804290at2"/>
<evidence type="ECO:0000256" key="4">
    <source>
        <dbReference type="ARBA" id="ARBA00020352"/>
    </source>
</evidence>
<keyword evidence="14" id="KW-0464">Manganese</keyword>
<accession>I7IB66</accession>
<feature type="domain" description="Exonuclease" evidence="16">
    <location>
        <begin position="2"/>
        <end position="180"/>
    </location>
</feature>
<evidence type="ECO:0000256" key="10">
    <source>
        <dbReference type="ARBA" id="ARBA00022801"/>
    </source>
</evidence>
<keyword evidence="6 17" id="KW-0548">Nucleotidyltransferase</keyword>
<dbReference type="PANTHER" id="PTHR30231">
    <property type="entry name" value="DNA POLYMERASE III SUBUNIT EPSILON"/>
    <property type="match status" value="1"/>
</dbReference>
<evidence type="ECO:0000256" key="14">
    <source>
        <dbReference type="ARBA" id="ARBA00023211"/>
    </source>
</evidence>
<keyword evidence="12" id="KW-0460">Magnesium</keyword>
<keyword evidence="8" id="KW-0540">Nuclease</keyword>
<comment type="cofactor">
    <cofactor evidence="1">
        <name>Mn(2+)</name>
        <dbReference type="ChEBI" id="CHEBI:29035"/>
    </cofactor>
</comment>
<evidence type="ECO:0000256" key="15">
    <source>
        <dbReference type="ARBA" id="ARBA00049244"/>
    </source>
</evidence>
<dbReference type="SUPFAM" id="SSF53098">
    <property type="entry name" value="Ribonuclease H-like"/>
    <property type="match status" value="1"/>
</dbReference>
<dbReference type="InterPro" id="IPR012337">
    <property type="entry name" value="RNaseH-like_sf"/>
</dbReference>
<proteinExistence type="predicted"/>
<dbReference type="GO" id="GO:0005829">
    <property type="term" value="C:cytosol"/>
    <property type="evidence" value="ECO:0007669"/>
    <property type="project" value="TreeGrafter"/>
</dbReference>
<protein>
    <recommendedName>
        <fullName evidence="4">DNA polymerase III subunit epsilon</fullName>
        <ecNumber evidence="3">2.7.7.7</ecNumber>
    </recommendedName>
</protein>
<comment type="catalytic activity">
    <reaction evidence="15">
        <text>DNA(n) + a 2'-deoxyribonucleoside 5'-triphosphate = DNA(n+1) + diphosphate</text>
        <dbReference type="Rhea" id="RHEA:22508"/>
        <dbReference type="Rhea" id="RHEA-COMP:17339"/>
        <dbReference type="Rhea" id="RHEA-COMP:17340"/>
        <dbReference type="ChEBI" id="CHEBI:33019"/>
        <dbReference type="ChEBI" id="CHEBI:61560"/>
        <dbReference type="ChEBI" id="CHEBI:173112"/>
        <dbReference type="EC" id="2.7.7.7"/>
    </reaction>
</comment>
<organism evidence="17">
    <name type="scientific">Taylorella equigenitalis 14/56</name>
    <dbReference type="NCBI Taxonomy" id="1091497"/>
    <lineage>
        <taxon>Bacteria</taxon>
        <taxon>Pseudomonadati</taxon>
        <taxon>Pseudomonadota</taxon>
        <taxon>Betaproteobacteria</taxon>
        <taxon>Burkholderiales</taxon>
        <taxon>Alcaligenaceae</taxon>
        <taxon>Taylorella</taxon>
    </lineage>
</organism>
<dbReference type="InterPro" id="IPR013520">
    <property type="entry name" value="Ribonucl_H"/>
</dbReference>
<evidence type="ECO:0000256" key="13">
    <source>
        <dbReference type="ARBA" id="ARBA00022932"/>
    </source>
</evidence>
<dbReference type="PANTHER" id="PTHR30231:SF41">
    <property type="entry name" value="DNA POLYMERASE III SUBUNIT EPSILON"/>
    <property type="match status" value="1"/>
</dbReference>
<keyword evidence="13" id="KW-0239">DNA-directed DNA polymerase</keyword>
<evidence type="ECO:0000259" key="16">
    <source>
        <dbReference type="SMART" id="SM00479"/>
    </source>
</evidence>
<keyword evidence="11" id="KW-0269">Exonuclease</keyword>
<dbReference type="NCBIfam" id="TIGR00573">
    <property type="entry name" value="dnaq"/>
    <property type="match status" value="1"/>
</dbReference>
<dbReference type="FunFam" id="3.30.420.10:FF:000012">
    <property type="entry name" value="DNA polymerase III subunit epsilon"/>
    <property type="match status" value="1"/>
</dbReference>
<evidence type="ECO:0000256" key="1">
    <source>
        <dbReference type="ARBA" id="ARBA00001936"/>
    </source>
</evidence>
<evidence type="ECO:0000256" key="11">
    <source>
        <dbReference type="ARBA" id="ARBA00022839"/>
    </source>
</evidence>
<dbReference type="EC" id="2.7.7.7" evidence="3"/>
<dbReference type="GO" id="GO:0003677">
    <property type="term" value="F:DNA binding"/>
    <property type="evidence" value="ECO:0007669"/>
    <property type="project" value="InterPro"/>
</dbReference>
<dbReference type="GO" id="GO:0003887">
    <property type="term" value="F:DNA-directed DNA polymerase activity"/>
    <property type="evidence" value="ECO:0007669"/>
    <property type="project" value="UniProtKB-KW"/>
</dbReference>
<evidence type="ECO:0000256" key="8">
    <source>
        <dbReference type="ARBA" id="ARBA00022722"/>
    </source>
</evidence>
<dbReference type="GO" id="GO:0045004">
    <property type="term" value="P:DNA replication proofreading"/>
    <property type="evidence" value="ECO:0007669"/>
    <property type="project" value="TreeGrafter"/>
</dbReference>